<dbReference type="KEGG" id="ehx:EMIHUDRAFT_216745"/>
<dbReference type="PaxDb" id="2903-EOD09333"/>
<keyword evidence="2" id="KW-0812">Transmembrane</keyword>
<protein>
    <submittedName>
        <fullName evidence="3">Uncharacterized protein</fullName>
    </submittedName>
</protein>
<keyword evidence="2" id="KW-1133">Transmembrane helix</keyword>
<dbReference type="HOGENOM" id="CLU_693433_0_0_1"/>
<feature type="region of interest" description="Disordered" evidence="1">
    <location>
        <begin position="358"/>
        <end position="380"/>
    </location>
</feature>
<evidence type="ECO:0000256" key="1">
    <source>
        <dbReference type="SAM" id="MobiDB-lite"/>
    </source>
</evidence>
<accession>A0A0D3IDJ8</accession>
<keyword evidence="4" id="KW-1185">Reference proteome</keyword>
<dbReference type="AlphaFoldDB" id="A0A0D3IDJ8"/>
<evidence type="ECO:0000313" key="3">
    <source>
        <dbReference type="EnsemblProtists" id="EOD09333"/>
    </source>
</evidence>
<proteinExistence type="predicted"/>
<feature type="transmembrane region" description="Helical" evidence="2">
    <location>
        <begin position="325"/>
        <end position="345"/>
    </location>
</feature>
<evidence type="ECO:0000313" key="4">
    <source>
        <dbReference type="Proteomes" id="UP000013827"/>
    </source>
</evidence>
<dbReference type="Proteomes" id="UP000013827">
    <property type="component" value="Unassembled WGS sequence"/>
</dbReference>
<sequence>MVTNMAIATIATIAGAMANTEGLQWHAHLYFVGIVPHSTHDQWLGEYVLDDEPHNSRPMYSLVTPTQEAMRSALRKAPRGFAPEAVLRSHTLTGQWIIGTRSQVATNQGWAAVYDNASTPSDITGVWHVHVGGRGWLPAPALRIVTGAAGEAAAVTHEAHILAKAAAAPTRVLLHGATPNHLQAAMLGEYVRVVDVLCDRRPVYELVDLDVLATPDRQRIFLRYCSANGQWMVGTEGHVGTDLGFMYAANAMAWHPADIASSTARRIGKTSARNIGQWKVISGQVEPLTWHDAPELHVLDLDIEDKRLAREAAEREAELRRRARMWSLITPVLVVGALVLLAYGCQEALRWGRERREAREAEELRKEKRRQRRAVDKEVRQFEKSLGSFGTWQPPRRR</sequence>
<keyword evidence="2" id="KW-0472">Membrane</keyword>
<reference evidence="3" key="2">
    <citation type="submission" date="2024-10" db="UniProtKB">
        <authorList>
            <consortium name="EnsemblProtists"/>
        </authorList>
    </citation>
    <scope>IDENTIFICATION</scope>
</reference>
<dbReference type="GeneID" id="17255462"/>
<dbReference type="EnsemblProtists" id="EOD09333">
    <property type="protein sequence ID" value="EOD09333"/>
    <property type="gene ID" value="EMIHUDRAFT_216745"/>
</dbReference>
<dbReference type="RefSeq" id="XP_005761762.1">
    <property type="nucleotide sequence ID" value="XM_005761705.1"/>
</dbReference>
<reference evidence="4" key="1">
    <citation type="journal article" date="2013" name="Nature">
        <title>Pan genome of the phytoplankton Emiliania underpins its global distribution.</title>
        <authorList>
            <person name="Read B.A."/>
            <person name="Kegel J."/>
            <person name="Klute M.J."/>
            <person name="Kuo A."/>
            <person name="Lefebvre S.C."/>
            <person name="Maumus F."/>
            <person name="Mayer C."/>
            <person name="Miller J."/>
            <person name="Monier A."/>
            <person name="Salamov A."/>
            <person name="Young J."/>
            <person name="Aguilar M."/>
            <person name="Claverie J.M."/>
            <person name="Frickenhaus S."/>
            <person name="Gonzalez K."/>
            <person name="Herman E.K."/>
            <person name="Lin Y.C."/>
            <person name="Napier J."/>
            <person name="Ogata H."/>
            <person name="Sarno A.F."/>
            <person name="Shmutz J."/>
            <person name="Schroeder D."/>
            <person name="de Vargas C."/>
            <person name="Verret F."/>
            <person name="von Dassow P."/>
            <person name="Valentin K."/>
            <person name="Van de Peer Y."/>
            <person name="Wheeler G."/>
            <person name="Dacks J.B."/>
            <person name="Delwiche C.F."/>
            <person name="Dyhrman S.T."/>
            <person name="Glockner G."/>
            <person name="John U."/>
            <person name="Richards T."/>
            <person name="Worden A.Z."/>
            <person name="Zhang X."/>
            <person name="Grigoriev I.V."/>
            <person name="Allen A.E."/>
            <person name="Bidle K."/>
            <person name="Borodovsky M."/>
            <person name="Bowler C."/>
            <person name="Brownlee C."/>
            <person name="Cock J.M."/>
            <person name="Elias M."/>
            <person name="Gladyshev V.N."/>
            <person name="Groth M."/>
            <person name="Guda C."/>
            <person name="Hadaegh A."/>
            <person name="Iglesias-Rodriguez M.D."/>
            <person name="Jenkins J."/>
            <person name="Jones B.M."/>
            <person name="Lawson T."/>
            <person name="Leese F."/>
            <person name="Lindquist E."/>
            <person name="Lobanov A."/>
            <person name="Lomsadze A."/>
            <person name="Malik S.B."/>
            <person name="Marsh M.E."/>
            <person name="Mackinder L."/>
            <person name="Mock T."/>
            <person name="Mueller-Roeber B."/>
            <person name="Pagarete A."/>
            <person name="Parker M."/>
            <person name="Probert I."/>
            <person name="Quesneville H."/>
            <person name="Raines C."/>
            <person name="Rensing S.A."/>
            <person name="Riano-Pachon D.M."/>
            <person name="Richier S."/>
            <person name="Rokitta S."/>
            <person name="Shiraiwa Y."/>
            <person name="Soanes D.M."/>
            <person name="van der Giezen M."/>
            <person name="Wahlund T.M."/>
            <person name="Williams B."/>
            <person name="Wilson W."/>
            <person name="Wolfe G."/>
            <person name="Wurch L.L."/>
        </authorList>
    </citation>
    <scope>NUCLEOTIDE SEQUENCE</scope>
</reference>
<evidence type="ECO:0000256" key="2">
    <source>
        <dbReference type="SAM" id="Phobius"/>
    </source>
</evidence>
<organism evidence="3 4">
    <name type="scientific">Emiliania huxleyi (strain CCMP1516)</name>
    <dbReference type="NCBI Taxonomy" id="280463"/>
    <lineage>
        <taxon>Eukaryota</taxon>
        <taxon>Haptista</taxon>
        <taxon>Haptophyta</taxon>
        <taxon>Prymnesiophyceae</taxon>
        <taxon>Isochrysidales</taxon>
        <taxon>Noelaerhabdaceae</taxon>
        <taxon>Emiliania</taxon>
    </lineage>
</organism>
<name>A0A0D3IDJ8_EMIH1</name>